<dbReference type="Pfam" id="PF01979">
    <property type="entry name" value="Amidohydro_1"/>
    <property type="match status" value="1"/>
</dbReference>
<dbReference type="InterPro" id="IPR032466">
    <property type="entry name" value="Metal_Hydrolase"/>
</dbReference>
<comment type="caution">
    <text evidence="2">The sequence shown here is derived from an EMBL/GenBank/DDBJ whole genome shotgun (WGS) entry which is preliminary data.</text>
</comment>
<dbReference type="GO" id="GO:0016810">
    <property type="term" value="F:hydrolase activity, acting on carbon-nitrogen (but not peptide) bonds"/>
    <property type="evidence" value="ECO:0007669"/>
    <property type="project" value="InterPro"/>
</dbReference>
<evidence type="ECO:0000259" key="1">
    <source>
        <dbReference type="Pfam" id="PF01979"/>
    </source>
</evidence>
<sequence length="385" mass="41229">MLIINADVRTMAGRDFPQGFVELRGEKIGAVGPMEACPPLEGQEVLDAQGGVAMPGFVDAHSHIGMWEDGLGFEGDDGNEDTDPCTPHLRGLDGVNPMDRAFAEARAAGVCTVVTGPGSANPVAGQMCALKTLGRRVDDMVVREPLAIKLAMGENPKTSYHEKQQGPATRMAIAAVVREQLAKARRYQEQLDRAAQDEELEEPEFDAKCEALLPLLRGEIPAHIHAHRADDLFTGLRIAREFGFRPVVIHGTEGYLVADLLAQEQVPVVVGPLIGARTKPELARSDIRAAGILAAAGVPVAICTDHPEVPENYLLLSAQMAAQAGMDRQAALEAITIQAARICGLQDRVGSLEPGKDGDLVLFAQDPLDSREPPKTVFLLGQRVV</sequence>
<dbReference type="InterPro" id="IPR011059">
    <property type="entry name" value="Metal-dep_hydrolase_composite"/>
</dbReference>
<dbReference type="PANTHER" id="PTHR43135">
    <property type="entry name" value="ALPHA-D-RIBOSE 1-METHYLPHOSPHONATE 5-TRIPHOSPHATE DIPHOSPHATASE"/>
    <property type="match status" value="1"/>
</dbReference>
<proteinExistence type="predicted"/>
<name>A0A9D1WR86_9FIRM</name>
<dbReference type="InterPro" id="IPR006680">
    <property type="entry name" value="Amidohydro-rel"/>
</dbReference>
<dbReference type="InterPro" id="IPR051781">
    <property type="entry name" value="Metallo-dep_Hydrolase"/>
</dbReference>
<organism evidence="2 3">
    <name type="scientific">Candidatus Anaerotruncus excrementipullorum</name>
    <dbReference type="NCBI Taxonomy" id="2838465"/>
    <lineage>
        <taxon>Bacteria</taxon>
        <taxon>Bacillati</taxon>
        <taxon>Bacillota</taxon>
        <taxon>Clostridia</taxon>
        <taxon>Eubacteriales</taxon>
        <taxon>Oscillospiraceae</taxon>
        <taxon>Anaerotruncus</taxon>
    </lineage>
</organism>
<dbReference type="PANTHER" id="PTHR43135:SF3">
    <property type="entry name" value="ALPHA-D-RIBOSE 1-METHYLPHOSPHONATE 5-TRIPHOSPHATE DIPHOSPHATASE"/>
    <property type="match status" value="1"/>
</dbReference>
<evidence type="ECO:0000313" key="2">
    <source>
        <dbReference type="EMBL" id="HIX65629.1"/>
    </source>
</evidence>
<dbReference type="SUPFAM" id="SSF51556">
    <property type="entry name" value="Metallo-dependent hydrolases"/>
    <property type="match status" value="1"/>
</dbReference>
<protein>
    <submittedName>
        <fullName evidence="2">Amidohydrolase</fullName>
    </submittedName>
</protein>
<dbReference type="Gene3D" id="3.20.20.140">
    <property type="entry name" value="Metal-dependent hydrolases"/>
    <property type="match status" value="1"/>
</dbReference>
<reference evidence="2" key="1">
    <citation type="journal article" date="2021" name="PeerJ">
        <title>Extensive microbial diversity within the chicken gut microbiome revealed by metagenomics and culture.</title>
        <authorList>
            <person name="Gilroy R."/>
            <person name="Ravi A."/>
            <person name="Getino M."/>
            <person name="Pursley I."/>
            <person name="Horton D.L."/>
            <person name="Alikhan N.F."/>
            <person name="Baker D."/>
            <person name="Gharbi K."/>
            <person name="Hall N."/>
            <person name="Watson M."/>
            <person name="Adriaenssens E.M."/>
            <person name="Foster-Nyarko E."/>
            <person name="Jarju S."/>
            <person name="Secka A."/>
            <person name="Antonio M."/>
            <person name="Oren A."/>
            <person name="Chaudhuri R.R."/>
            <person name="La Ragione R."/>
            <person name="Hildebrand F."/>
            <person name="Pallen M.J."/>
        </authorList>
    </citation>
    <scope>NUCLEOTIDE SEQUENCE</scope>
    <source>
        <strain evidence="2">CHK188-5543</strain>
    </source>
</reference>
<feature type="domain" description="Amidohydrolase-related" evidence="1">
    <location>
        <begin position="281"/>
        <end position="377"/>
    </location>
</feature>
<accession>A0A9D1WR86</accession>
<gene>
    <name evidence="2" type="ORF">H9736_05205</name>
</gene>
<dbReference type="CDD" id="cd01309">
    <property type="entry name" value="Met_dep_hydrolase_C"/>
    <property type="match status" value="1"/>
</dbReference>
<reference evidence="2" key="2">
    <citation type="submission" date="2021-04" db="EMBL/GenBank/DDBJ databases">
        <authorList>
            <person name="Gilroy R."/>
        </authorList>
    </citation>
    <scope>NUCLEOTIDE SEQUENCE</scope>
    <source>
        <strain evidence="2">CHK188-5543</strain>
    </source>
</reference>
<dbReference type="Proteomes" id="UP000886800">
    <property type="component" value="Unassembled WGS sequence"/>
</dbReference>
<dbReference type="SUPFAM" id="SSF51338">
    <property type="entry name" value="Composite domain of metallo-dependent hydrolases"/>
    <property type="match status" value="1"/>
</dbReference>
<dbReference type="AlphaFoldDB" id="A0A9D1WR86"/>
<dbReference type="EMBL" id="DXES01000118">
    <property type="protein sequence ID" value="HIX65629.1"/>
    <property type="molecule type" value="Genomic_DNA"/>
</dbReference>
<evidence type="ECO:0000313" key="3">
    <source>
        <dbReference type="Proteomes" id="UP000886800"/>
    </source>
</evidence>